<dbReference type="Proteomes" id="UP000054388">
    <property type="component" value="Unassembled WGS sequence"/>
</dbReference>
<accession>A0A101CKF1</accession>
<dbReference type="RefSeq" id="WP_059135801.1">
    <property type="nucleotide sequence ID" value="NZ_JBHYEP010000003.1"/>
</dbReference>
<evidence type="ECO:0000313" key="3">
    <source>
        <dbReference type="Proteomes" id="UP000054388"/>
    </source>
</evidence>
<dbReference type="PANTHER" id="PTHR22916">
    <property type="entry name" value="GLYCOSYLTRANSFERASE"/>
    <property type="match status" value="1"/>
</dbReference>
<comment type="caution">
    <text evidence="2">The sequence shown here is derived from an EMBL/GenBank/DDBJ whole genome shotgun (WGS) entry which is preliminary data.</text>
</comment>
<dbReference type="InterPro" id="IPR029044">
    <property type="entry name" value="Nucleotide-diphossugar_trans"/>
</dbReference>
<name>A0A101CKF1_9FLAO</name>
<feature type="domain" description="Glycosyltransferase 2-like" evidence="1">
    <location>
        <begin position="7"/>
        <end position="159"/>
    </location>
</feature>
<dbReference type="InterPro" id="IPR001173">
    <property type="entry name" value="Glyco_trans_2-like"/>
</dbReference>
<dbReference type="GO" id="GO:0016758">
    <property type="term" value="F:hexosyltransferase activity"/>
    <property type="evidence" value="ECO:0007669"/>
    <property type="project" value="UniProtKB-ARBA"/>
</dbReference>
<organism evidence="2 3">
    <name type="scientific">Chryseobacterium aquaticum subsp. greenlandense</name>
    <dbReference type="NCBI Taxonomy" id="345663"/>
    <lineage>
        <taxon>Bacteria</taxon>
        <taxon>Pseudomonadati</taxon>
        <taxon>Bacteroidota</taxon>
        <taxon>Flavobacteriia</taxon>
        <taxon>Flavobacteriales</taxon>
        <taxon>Weeksellaceae</taxon>
        <taxon>Chryseobacterium group</taxon>
        <taxon>Chryseobacterium</taxon>
    </lineage>
</organism>
<dbReference type="SUPFAM" id="SSF53448">
    <property type="entry name" value="Nucleotide-diphospho-sugar transferases"/>
    <property type="match status" value="1"/>
</dbReference>
<reference evidence="2 3" key="1">
    <citation type="submission" date="2015-10" db="EMBL/GenBank/DDBJ databases">
        <title>Genome sequence of Chryseobacterium greenlandense.</title>
        <authorList>
            <person name="Newman J."/>
            <person name="Fischer K."/>
            <person name="Miller J."/>
        </authorList>
    </citation>
    <scope>NUCLEOTIDE SEQUENCE [LARGE SCALE GENOMIC DNA]</scope>
    <source>
        <strain evidence="2 3">UMB34</strain>
    </source>
</reference>
<gene>
    <name evidence="2" type="ORF">AR686_03740</name>
</gene>
<evidence type="ECO:0000259" key="1">
    <source>
        <dbReference type="Pfam" id="PF00535"/>
    </source>
</evidence>
<protein>
    <recommendedName>
        <fullName evidence="1">Glycosyltransferase 2-like domain-containing protein</fullName>
    </recommendedName>
</protein>
<dbReference type="Pfam" id="PF00535">
    <property type="entry name" value="Glycos_transf_2"/>
    <property type="match status" value="1"/>
</dbReference>
<proteinExistence type="predicted"/>
<sequence>MKTKKITVVMSVFNAEKYLVDAVESILNQSYTDFEFIIFEDASTDNSLQILEEFEKKDNRIRLIKNTVNLGSKGFILNLNRGLEMANTEFIARMDADDISEPDRFEKQLNYLEKNRNIFMVGSDIQLIDKDGNNIRLLPAISSDNDIKKNMLRKITMYHPALLFRNDKKIRYREKMYYCEDYDLYFQMITEKYTFGNINESLLKYRVLDASMSRKQDKVIKNLFINQAKEFYRERLEKGYDSYDSFDPEKFLNIYKNPAKNLVRKSIVVSKKYFDFEGFQKMMNTYGKINKDLFYFKNKILLVLGESFFHQYSKFLNKID</sequence>
<dbReference type="PANTHER" id="PTHR22916:SF3">
    <property type="entry name" value="UDP-GLCNAC:BETAGAL BETA-1,3-N-ACETYLGLUCOSAMINYLTRANSFERASE-LIKE PROTEIN 1"/>
    <property type="match status" value="1"/>
</dbReference>
<dbReference type="AlphaFoldDB" id="A0A101CKF1"/>
<evidence type="ECO:0000313" key="2">
    <source>
        <dbReference type="EMBL" id="KUJ57877.1"/>
    </source>
</evidence>
<dbReference type="Gene3D" id="3.90.550.10">
    <property type="entry name" value="Spore Coat Polysaccharide Biosynthesis Protein SpsA, Chain A"/>
    <property type="match status" value="1"/>
</dbReference>
<dbReference type="EMBL" id="LMAI01000002">
    <property type="protein sequence ID" value="KUJ57877.1"/>
    <property type="molecule type" value="Genomic_DNA"/>
</dbReference>